<keyword evidence="7" id="KW-1003">Cell membrane</keyword>
<evidence type="ECO:0000313" key="10">
    <source>
        <dbReference type="Proteomes" id="UP000199095"/>
    </source>
</evidence>
<accession>A0A1I0FWJ5</accession>
<keyword evidence="7" id="KW-0592">Phosphate transport</keyword>
<dbReference type="Proteomes" id="UP000199095">
    <property type="component" value="Unassembled WGS sequence"/>
</dbReference>
<feature type="domain" description="ABC transmembrane type-1" evidence="8">
    <location>
        <begin position="112"/>
        <end position="324"/>
    </location>
</feature>
<sequence length="335" mass="36342">MGTGITSVLTSTFRLDERGLHMGIQNIQSKEWTVHDQMNAKKQRQKKLRRLEKLIPVFLFLCAIISILTTLGILYTLISSAIGFFGEVSFSEFFLNTEWKPWSGSFGVSPLITGTLLITGIAIIVAIPLGLATAIFLSEYASDRTRRIVKPVIEILAGIPTVVYGFFALTFVTPLIQHVIPDLKIFNALSGGIVVGIMIIPTIASLSEDAMSAVPGNIREGAYAVGATRFEVAMKVVVPAALSGIIASFVLGISRAIGETMIVTIAAGQSPTLTLDPTQSIQTLTSFIVQGTSGDTAYGSTIYYSVYAVGITLFVFTLAMNFLSQYISRRFREEY</sequence>
<keyword evidence="5 6" id="KW-0472">Membrane</keyword>
<dbReference type="GO" id="GO:0005886">
    <property type="term" value="C:plasma membrane"/>
    <property type="evidence" value="ECO:0007669"/>
    <property type="project" value="UniProtKB-SubCell"/>
</dbReference>
<dbReference type="AlphaFoldDB" id="A0A1I0FWJ5"/>
<dbReference type="PANTHER" id="PTHR42727">
    <property type="entry name" value="PHOSPHATE TRANSPORT SYSTEM PERMEASE PROTEIN"/>
    <property type="match status" value="1"/>
</dbReference>
<gene>
    <name evidence="9" type="ORF">SAMN05421676_106123</name>
</gene>
<evidence type="ECO:0000256" key="2">
    <source>
        <dbReference type="ARBA" id="ARBA00022448"/>
    </source>
</evidence>
<dbReference type="GO" id="GO:0006817">
    <property type="term" value="P:phosphate ion transport"/>
    <property type="evidence" value="ECO:0007669"/>
    <property type="project" value="UniProtKB-KW"/>
</dbReference>
<evidence type="ECO:0000256" key="1">
    <source>
        <dbReference type="ARBA" id="ARBA00004141"/>
    </source>
</evidence>
<feature type="transmembrane region" description="Helical" evidence="6">
    <location>
        <begin position="185"/>
        <end position="206"/>
    </location>
</feature>
<dbReference type="SUPFAM" id="SSF161098">
    <property type="entry name" value="MetI-like"/>
    <property type="match status" value="1"/>
</dbReference>
<comment type="similarity">
    <text evidence="7">Belongs to the binding-protein-dependent transport system permease family. CysTW subfamily.</text>
</comment>
<feature type="transmembrane region" description="Helical" evidence="6">
    <location>
        <begin position="236"/>
        <end position="257"/>
    </location>
</feature>
<dbReference type="InterPro" id="IPR035906">
    <property type="entry name" value="MetI-like_sf"/>
</dbReference>
<dbReference type="GO" id="GO:0005315">
    <property type="term" value="F:phosphate transmembrane transporter activity"/>
    <property type="evidence" value="ECO:0007669"/>
    <property type="project" value="InterPro"/>
</dbReference>
<organism evidence="9 10">
    <name type="scientific">Salinibacillus kushneri</name>
    <dbReference type="NCBI Taxonomy" id="237682"/>
    <lineage>
        <taxon>Bacteria</taxon>
        <taxon>Bacillati</taxon>
        <taxon>Bacillota</taxon>
        <taxon>Bacilli</taxon>
        <taxon>Bacillales</taxon>
        <taxon>Bacillaceae</taxon>
        <taxon>Salinibacillus</taxon>
    </lineage>
</organism>
<evidence type="ECO:0000313" key="9">
    <source>
        <dbReference type="EMBL" id="SET62900.1"/>
    </source>
</evidence>
<dbReference type="NCBIfam" id="TIGR02138">
    <property type="entry name" value="phosphate_pstC"/>
    <property type="match status" value="1"/>
</dbReference>
<dbReference type="Pfam" id="PF00528">
    <property type="entry name" value="BPD_transp_1"/>
    <property type="match status" value="1"/>
</dbReference>
<keyword evidence="10" id="KW-1185">Reference proteome</keyword>
<dbReference type="InterPro" id="IPR011864">
    <property type="entry name" value="Phosphate_PstC"/>
</dbReference>
<evidence type="ECO:0000256" key="4">
    <source>
        <dbReference type="ARBA" id="ARBA00022989"/>
    </source>
</evidence>
<evidence type="ECO:0000259" key="8">
    <source>
        <dbReference type="PROSITE" id="PS50928"/>
    </source>
</evidence>
<dbReference type="Gene3D" id="1.10.3720.10">
    <property type="entry name" value="MetI-like"/>
    <property type="match status" value="1"/>
</dbReference>
<evidence type="ECO:0000256" key="6">
    <source>
        <dbReference type="RuleBase" id="RU363032"/>
    </source>
</evidence>
<keyword evidence="3 6" id="KW-0812">Transmembrane</keyword>
<evidence type="ECO:0000256" key="5">
    <source>
        <dbReference type="ARBA" id="ARBA00023136"/>
    </source>
</evidence>
<dbReference type="PROSITE" id="PS50928">
    <property type="entry name" value="ABC_TM1"/>
    <property type="match status" value="1"/>
</dbReference>
<keyword evidence="2 6" id="KW-0813">Transport</keyword>
<feature type="transmembrane region" description="Helical" evidence="6">
    <location>
        <begin position="302"/>
        <end position="323"/>
    </location>
</feature>
<comment type="function">
    <text evidence="7">Part of the binding-protein-dependent transport system for phosphate; probably responsible for the translocation of the substrate across the membrane.</text>
</comment>
<name>A0A1I0FWJ5_9BACI</name>
<feature type="transmembrane region" description="Helical" evidence="6">
    <location>
        <begin position="54"/>
        <end position="86"/>
    </location>
</feature>
<comment type="subcellular location">
    <subcellularLocation>
        <location evidence="6">Cell membrane</location>
        <topology evidence="6">Multi-pass membrane protein</topology>
    </subcellularLocation>
    <subcellularLocation>
        <location evidence="1">Membrane</location>
        <topology evidence="1">Multi-pass membrane protein</topology>
    </subcellularLocation>
</comment>
<dbReference type="STRING" id="237682.SAMN05421676_106123"/>
<dbReference type="EMBL" id="FOHJ01000006">
    <property type="protein sequence ID" value="SET62900.1"/>
    <property type="molecule type" value="Genomic_DNA"/>
</dbReference>
<keyword evidence="4 6" id="KW-1133">Transmembrane helix</keyword>
<feature type="transmembrane region" description="Helical" evidence="6">
    <location>
        <begin position="152"/>
        <end position="173"/>
    </location>
</feature>
<evidence type="ECO:0000256" key="7">
    <source>
        <dbReference type="RuleBase" id="RU363054"/>
    </source>
</evidence>
<dbReference type="PANTHER" id="PTHR42727:SF1">
    <property type="entry name" value="PHOSPHATE TRANSPORT SYSTEM PERMEASE"/>
    <property type="match status" value="1"/>
</dbReference>
<protein>
    <recommendedName>
        <fullName evidence="7">Phosphate transport system permease protein</fullName>
    </recommendedName>
</protein>
<dbReference type="InterPro" id="IPR000515">
    <property type="entry name" value="MetI-like"/>
</dbReference>
<reference evidence="10" key="1">
    <citation type="submission" date="2016-10" db="EMBL/GenBank/DDBJ databases">
        <authorList>
            <person name="Varghese N."/>
            <person name="Submissions S."/>
        </authorList>
    </citation>
    <scope>NUCLEOTIDE SEQUENCE [LARGE SCALE GENOMIC DNA]</scope>
    <source>
        <strain evidence="10">CGMCC 1.3566</strain>
    </source>
</reference>
<evidence type="ECO:0000256" key="3">
    <source>
        <dbReference type="ARBA" id="ARBA00022692"/>
    </source>
</evidence>
<feature type="transmembrane region" description="Helical" evidence="6">
    <location>
        <begin position="106"/>
        <end position="131"/>
    </location>
</feature>
<proteinExistence type="inferred from homology"/>
<dbReference type="CDD" id="cd06261">
    <property type="entry name" value="TM_PBP2"/>
    <property type="match status" value="1"/>
</dbReference>